<protein>
    <submittedName>
        <fullName evidence="1">Uncharacterized protein</fullName>
    </submittedName>
</protein>
<evidence type="ECO:0000313" key="2">
    <source>
        <dbReference type="Proteomes" id="UP000058857"/>
    </source>
</evidence>
<dbReference type="EMBL" id="CP012029">
    <property type="protein sequence ID" value="ALO27105.1"/>
    <property type="molecule type" value="Genomic_DNA"/>
</dbReference>
<evidence type="ECO:0000313" key="1">
    <source>
        <dbReference type="EMBL" id="ALO27105.1"/>
    </source>
</evidence>
<proteinExistence type="predicted"/>
<reference evidence="1 2" key="1">
    <citation type="journal article" date="2015" name="PLoS Negl. Trop. Dis.">
        <title>Distribution of Plasmids in Distinct Leptospira Pathogenic Species.</title>
        <authorList>
            <person name="Wang Y."/>
            <person name="Zhuang X."/>
            <person name="Zhong Y."/>
            <person name="Zhang C."/>
            <person name="Zhang Y."/>
            <person name="Zeng L."/>
            <person name="Zhu Y."/>
            <person name="He P."/>
            <person name="Dong K."/>
            <person name="Pal U."/>
            <person name="Guo X."/>
            <person name="Qin J."/>
        </authorList>
    </citation>
    <scope>NUCLEOTIDE SEQUENCE [LARGE SCALE GENOMIC DNA]</scope>
    <source>
        <strain evidence="1 2">56604</strain>
    </source>
</reference>
<sequence>MYKVQEFFGEVNEYLLNSNFVQDRIIGLRLKKKFDVSRIYFFPRLHSEE</sequence>
<name>A0A0S2ITW5_LEPBO</name>
<gene>
    <name evidence="1" type="ORF">LBBP_02889</name>
</gene>
<organism evidence="1">
    <name type="scientific">Leptospira borgpetersenii serovar Ballum</name>
    <dbReference type="NCBI Taxonomy" id="280505"/>
    <lineage>
        <taxon>Bacteria</taxon>
        <taxon>Pseudomonadati</taxon>
        <taxon>Spirochaetota</taxon>
        <taxon>Spirochaetia</taxon>
        <taxon>Leptospirales</taxon>
        <taxon>Leptospiraceae</taxon>
        <taxon>Leptospira</taxon>
    </lineage>
</organism>
<dbReference type="AlphaFoldDB" id="A0A0S2ITW5"/>
<accession>A0A0S2ITW5</accession>
<dbReference type="PATRIC" id="fig|280505.15.peg.2818"/>
<dbReference type="Proteomes" id="UP000058857">
    <property type="component" value="Chromosome 1"/>
</dbReference>